<dbReference type="SUPFAM" id="SSF57701">
    <property type="entry name" value="Zn2/Cys6 DNA-binding domain"/>
    <property type="match status" value="1"/>
</dbReference>
<reference evidence="8" key="2">
    <citation type="journal article" date="2023" name="IMA Fungus">
        <title>Comparative genomic study of the Penicillium genus elucidates a diverse pangenome and 15 lateral gene transfer events.</title>
        <authorList>
            <person name="Petersen C."/>
            <person name="Sorensen T."/>
            <person name="Nielsen M.R."/>
            <person name="Sondergaard T.E."/>
            <person name="Sorensen J.L."/>
            <person name="Fitzpatrick D.A."/>
            <person name="Frisvad J.C."/>
            <person name="Nielsen K.L."/>
        </authorList>
    </citation>
    <scope>NUCLEOTIDE SEQUENCE</scope>
    <source>
        <strain evidence="8">IBT 30069</strain>
    </source>
</reference>
<evidence type="ECO:0000256" key="4">
    <source>
        <dbReference type="ARBA" id="ARBA00023163"/>
    </source>
</evidence>
<evidence type="ECO:0000256" key="5">
    <source>
        <dbReference type="ARBA" id="ARBA00023242"/>
    </source>
</evidence>
<feature type="compositionally biased region" description="Polar residues" evidence="6">
    <location>
        <begin position="237"/>
        <end position="253"/>
    </location>
</feature>
<keyword evidence="5" id="KW-0539">Nucleus</keyword>
<dbReference type="GO" id="GO:0006351">
    <property type="term" value="P:DNA-templated transcription"/>
    <property type="evidence" value="ECO:0007669"/>
    <property type="project" value="InterPro"/>
</dbReference>
<dbReference type="Pfam" id="PF04082">
    <property type="entry name" value="Fungal_trans"/>
    <property type="match status" value="1"/>
</dbReference>
<dbReference type="EMBL" id="JAPQKH010000005">
    <property type="protein sequence ID" value="KAJ5097159.1"/>
    <property type="molecule type" value="Genomic_DNA"/>
</dbReference>
<evidence type="ECO:0000256" key="2">
    <source>
        <dbReference type="ARBA" id="ARBA00023015"/>
    </source>
</evidence>
<name>A0A9W9FBT3_9EURO</name>
<proteinExistence type="predicted"/>
<dbReference type="Proteomes" id="UP001149165">
    <property type="component" value="Unassembled WGS sequence"/>
</dbReference>
<protein>
    <submittedName>
        <fullName evidence="8">Transcriptional regulatory protein</fullName>
    </submittedName>
</protein>
<keyword evidence="4" id="KW-0804">Transcription</keyword>
<evidence type="ECO:0000256" key="6">
    <source>
        <dbReference type="SAM" id="MobiDB-lite"/>
    </source>
</evidence>
<evidence type="ECO:0000259" key="7">
    <source>
        <dbReference type="PROSITE" id="PS00463"/>
    </source>
</evidence>
<dbReference type="SMART" id="SM00906">
    <property type="entry name" value="Fungal_trans"/>
    <property type="match status" value="1"/>
</dbReference>
<dbReference type="SMART" id="SM00066">
    <property type="entry name" value="GAL4"/>
    <property type="match status" value="1"/>
</dbReference>
<dbReference type="CDD" id="cd00067">
    <property type="entry name" value="GAL4"/>
    <property type="match status" value="1"/>
</dbReference>
<dbReference type="Gene3D" id="4.10.240.10">
    <property type="entry name" value="Zn(2)-C6 fungal-type DNA-binding domain"/>
    <property type="match status" value="1"/>
</dbReference>
<organism evidence="8 9">
    <name type="scientific">Penicillium angulare</name>
    <dbReference type="NCBI Taxonomy" id="116970"/>
    <lineage>
        <taxon>Eukaryota</taxon>
        <taxon>Fungi</taxon>
        <taxon>Dikarya</taxon>
        <taxon>Ascomycota</taxon>
        <taxon>Pezizomycotina</taxon>
        <taxon>Eurotiomycetes</taxon>
        <taxon>Eurotiomycetidae</taxon>
        <taxon>Eurotiales</taxon>
        <taxon>Aspergillaceae</taxon>
        <taxon>Penicillium</taxon>
    </lineage>
</organism>
<dbReference type="PANTHER" id="PTHR47424">
    <property type="entry name" value="REGULATORY PROTEIN GAL4"/>
    <property type="match status" value="1"/>
</dbReference>
<evidence type="ECO:0000256" key="1">
    <source>
        <dbReference type="ARBA" id="ARBA00022723"/>
    </source>
</evidence>
<dbReference type="AlphaFoldDB" id="A0A9W9FBT3"/>
<dbReference type="InterPro" id="IPR001138">
    <property type="entry name" value="Zn2Cys6_DnaBD"/>
</dbReference>
<comment type="caution">
    <text evidence="8">The sequence shown here is derived from an EMBL/GenBank/DDBJ whole genome shotgun (WGS) entry which is preliminary data.</text>
</comment>
<keyword evidence="2" id="KW-0805">Transcription regulation</keyword>
<dbReference type="OrthoDB" id="3266505at2759"/>
<dbReference type="InterPro" id="IPR036864">
    <property type="entry name" value="Zn2-C6_fun-type_DNA-bd_sf"/>
</dbReference>
<feature type="region of interest" description="Disordered" evidence="6">
    <location>
        <begin position="231"/>
        <end position="253"/>
    </location>
</feature>
<accession>A0A9W9FBT3</accession>
<keyword evidence="3" id="KW-0238">DNA-binding</keyword>
<dbReference type="GO" id="GO:0008270">
    <property type="term" value="F:zinc ion binding"/>
    <property type="evidence" value="ECO:0007669"/>
    <property type="project" value="InterPro"/>
</dbReference>
<evidence type="ECO:0000313" key="9">
    <source>
        <dbReference type="Proteomes" id="UP001149165"/>
    </source>
</evidence>
<dbReference type="InterPro" id="IPR007219">
    <property type="entry name" value="XnlR_reg_dom"/>
</dbReference>
<sequence length="769" mass="86458">MISGNSRRRVPDELRKRASVSCDLCKVRRRKCIRTTSQASCKLCLENNVSCVSTIPRKPRGHPPAEVSESTVPPRRALENLVLKVFPGVNIDDPNEIHLLIKSIDDGKINVTHAREVSEWTAETANSSNSTPPAYNGTAGLTNLALIDTTSQSNPELTQEISTRSPYERILQSPDGNLSYFGPSSSMAYVGKMRELLAAGTSKLHDLSSTQGLRHEFIKDRYAHTMGENQEKVPELPSNSHGPFPSQEPSGQANMRLDRLRESLPSQEEADNLVDLFFAHVHINLALFDRPSFHAILDQVRSPDTRNIDVGWTVCIMLALTFGCEWHLSTLKQGQDQDRERFASMKRTLVHDAFLEIPHLLLSGNLQSVSALALLSVYTSFANERNASWVLGGCAIRMAVGLGLHCGENALKRSGVVIPSLDKELRKQVWCSIFILDQYNSAFLGRPSAMKDQSAVFDYPNESMLNQGFYWPPGYLKHEVALAHIIGNICIAQEGQSLSALNDTRGLPDLKTCNGLLHELDSWKEGLPSFLEFNEENSGHIYPSHLRQIVMLQVRYLYARILLSRPFLLKALYTPQFIDGDTSIESELMRYKEVCFQSAVDAWSHILYLRKRGQYNASLWLDGVFAYQCNLILALYLLDSSKSSDPSKQQRIQQMVVKIQKILHEEPGNRTMRRLIQISRDFTEIVSHATRSQDERESTGVSDMNVDEQHENAPSLCDVSQFPTEFNLSVSDFENIVDCNLFQPDILNDNSLFASFCDVPFDPMDFQAS</sequence>
<feature type="domain" description="Zn(2)-C6 fungal-type" evidence="7">
    <location>
        <begin position="21"/>
        <end position="51"/>
    </location>
</feature>
<evidence type="ECO:0000313" key="8">
    <source>
        <dbReference type="EMBL" id="KAJ5097159.1"/>
    </source>
</evidence>
<reference evidence="8" key="1">
    <citation type="submission" date="2022-11" db="EMBL/GenBank/DDBJ databases">
        <authorList>
            <person name="Petersen C."/>
        </authorList>
    </citation>
    <scope>NUCLEOTIDE SEQUENCE</scope>
    <source>
        <strain evidence="8">IBT 30069</strain>
    </source>
</reference>
<evidence type="ECO:0000256" key="3">
    <source>
        <dbReference type="ARBA" id="ARBA00023125"/>
    </source>
</evidence>
<gene>
    <name evidence="8" type="ORF">N7456_007880</name>
</gene>
<keyword evidence="9" id="KW-1185">Reference proteome</keyword>
<dbReference type="PROSITE" id="PS00463">
    <property type="entry name" value="ZN2_CY6_FUNGAL_1"/>
    <property type="match status" value="1"/>
</dbReference>
<dbReference type="GO" id="GO:0000981">
    <property type="term" value="F:DNA-binding transcription factor activity, RNA polymerase II-specific"/>
    <property type="evidence" value="ECO:0007669"/>
    <property type="project" value="InterPro"/>
</dbReference>
<dbReference type="PANTHER" id="PTHR47424:SF6">
    <property type="entry name" value="PROLINE UTILIZATION TRANS-ACTIVATOR"/>
    <property type="match status" value="1"/>
</dbReference>
<keyword evidence="1" id="KW-0479">Metal-binding</keyword>
<dbReference type="InterPro" id="IPR051127">
    <property type="entry name" value="Fungal_SecMet_Regulators"/>
</dbReference>
<dbReference type="CDD" id="cd12148">
    <property type="entry name" value="fungal_TF_MHR"/>
    <property type="match status" value="1"/>
</dbReference>
<dbReference type="GO" id="GO:0003677">
    <property type="term" value="F:DNA binding"/>
    <property type="evidence" value="ECO:0007669"/>
    <property type="project" value="UniProtKB-KW"/>
</dbReference>